<dbReference type="RefSeq" id="WP_249332695.1">
    <property type="nucleotide sequence ID" value="NZ_JACRSY010000013.1"/>
</dbReference>
<name>A0A926I9F8_9FIRM</name>
<protein>
    <submittedName>
        <fullName evidence="5">S-layer homology domain-containing protein</fullName>
    </submittedName>
</protein>
<keyword evidence="2" id="KW-1133">Transmembrane helix</keyword>
<dbReference type="Pfam" id="PF07679">
    <property type="entry name" value="I-set"/>
    <property type="match status" value="1"/>
</dbReference>
<organism evidence="5 6">
    <name type="scientific">Zhenhengia yiwuensis</name>
    <dbReference type="NCBI Taxonomy" id="2763666"/>
    <lineage>
        <taxon>Bacteria</taxon>
        <taxon>Bacillati</taxon>
        <taxon>Bacillota</taxon>
        <taxon>Clostridia</taxon>
        <taxon>Lachnospirales</taxon>
        <taxon>Lachnospiraceae</taxon>
        <taxon>Zhenhengia</taxon>
    </lineage>
</organism>
<dbReference type="InterPro" id="IPR044060">
    <property type="entry name" value="Bacterial_rp_domain"/>
</dbReference>
<keyword evidence="2" id="KW-0472">Membrane</keyword>
<evidence type="ECO:0000313" key="6">
    <source>
        <dbReference type="Proteomes" id="UP000655830"/>
    </source>
</evidence>
<dbReference type="PANTHER" id="PTHR43308:SF5">
    <property type="entry name" value="S-LAYER PROTEIN _ PEPTIDOGLYCAN ENDO-BETA-N-ACETYLGLUCOSAMINIDASE"/>
    <property type="match status" value="1"/>
</dbReference>
<dbReference type="PROSITE" id="PS51272">
    <property type="entry name" value="SLH"/>
    <property type="match status" value="2"/>
</dbReference>
<evidence type="ECO:0000256" key="1">
    <source>
        <dbReference type="ARBA" id="ARBA00022737"/>
    </source>
</evidence>
<dbReference type="Pfam" id="PF00395">
    <property type="entry name" value="SLH"/>
    <property type="match status" value="2"/>
</dbReference>
<keyword evidence="1" id="KW-0677">Repeat</keyword>
<dbReference type="InterPro" id="IPR013783">
    <property type="entry name" value="Ig-like_fold"/>
</dbReference>
<dbReference type="Gene3D" id="2.60.40.10">
    <property type="entry name" value="Immunoglobulins"/>
    <property type="match status" value="1"/>
</dbReference>
<evidence type="ECO:0000259" key="4">
    <source>
        <dbReference type="PROSITE" id="PS51272"/>
    </source>
</evidence>
<evidence type="ECO:0000313" key="5">
    <source>
        <dbReference type="EMBL" id="MBC8579740.1"/>
    </source>
</evidence>
<proteinExistence type="predicted"/>
<sequence length="752" mass="87540">MKKGSKKSIIWMLVVSMMVIVMHVLPVKAYTPEQKISVKDYVQYGTYENKPILWYVLDESEKGLLLCQEELLKHRKGEKSWLDVEELLEQEDLYMGMVAAFYLDPDRIIFQTGEGTKKNPYILYEEWKDPYIFVNGTQVTLPDIEQVGDKNIEEPRPSIEVNGVLQEIHTMTYDETGNKLTYDLKQPVKQKDIVTFSYNLGEDATSAIAKKGTNLILTNLYRTAVQNTTIDQGFDPIRIIKPLQDEWVTLGEQKKLTVTAKSAETLHFKWFKEDKVIKEEYQNSVKGEVSSSYTIPSITQQDIGKYSVEVSHASDMKKTECELKMKQQYQVTTATYPYDAGTIRDNSVRQDGIYYLNDMATVTANGKGRYDFVNWTENGKEVSRDRAYTFKVTDHRNLVANFRWDEPEYIPQYTIHVKINPSDAGTVRGDYTYNKGEHVTLKARARDGYVFDSWMEDGEVVSRNEEYSFTVKQDRWLKANFEPEEKNFKEEWEGLSSRQQKAIKEQFEEYLPYTTLEEELTLEQLDELTKGYFTRKQLKEVYRDLDLFEDITDLDLDWKVVNLEKVRDVYFTDLPVRHWAYTNIIELAKRGIVTGYPDYTFKPNKALTVADTFTFLDRILLTHNELAIRQPRSTVERWIEDEESWAFEHVASIGSKLSEKTLRTIGSMDDEYVSRELLAQVLYEVTDGQLKKTKPLVAFTDTYYSDYQDGINYCIRTGLLEGTTSYTMEPTKPVTRAEMMTILQRLDKALNK</sequence>
<evidence type="ECO:0000256" key="2">
    <source>
        <dbReference type="SAM" id="Phobius"/>
    </source>
</evidence>
<keyword evidence="6" id="KW-1185">Reference proteome</keyword>
<evidence type="ECO:0000259" key="3">
    <source>
        <dbReference type="PROSITE" id="PS50835"/>
    </source>
</evidence>
<dbReference type="PROSITE" id="PS50835">
    <property type="entry name" value="IG_LIKE"/>
    <property type="match status" value="1"/>
</dbReference>
<dbReference type="EMBL" id="JACRSY010000013">
    <property type="protein sequence ID" value="MBC8579740.1"/>
    <property type="molecule type" value="Genomic_DNA"/>
</dbReference>
<feature type="domain" description="SLH" evidence="4">
    <location>
        <begin position="694"/>
        <end position="752"/>
    </location>
</feature>
<reference evidence="5" key="1">
    <citation type="submission" date="2020-08" db="EMBL/GenBank/DDBJ databases">
        <title>Genome public.</title>
        <authorList>
            <person name="Liu C."/>
            <person name="Sun Q."/>
        </authorList>
    </citation>
    <scope>NUCLEOTIDE SEQUENCE</scope>
    <source>
        <strain evidence="5">NSJ-12</strain>
    </source>
</reference>
<dbReference type="InterPro" id="IPR013098">
    <property type="entry name" value="Ig_I-set"/>
</dbReference>
<gene>
    <name evidence="5" type="ORF">H8718_09380</name>
</gene>
<dbReference type="InterPro" id="IPR007110">
    <property type="entry name" value="Ig-like_dom"/>
</dbReference>
<keyword evidence="2" id="KW-0812">Transmembrane</keyword>
<dbReference type="Proteomes" id="UP000655830">
    <property type="component" value="Unassembled WGS sequence"/>
</dbReference>
<dbReference type="Pfam" id="PF18998">
    <property type="entry name" value="Flg_new_2"/>
    <property type="match status" value="2"/>
</dbReference>
<dbReference type="SUPFAM" id="SSF48726">
    <property type="entry name" value="Immunoglobulin"/>
    <property type="match status" value="1"/>
</dbReference>
<dbReference type="InterPro" id="IPR036179">
    <property type="entry name" value="Ig-like_dom_sf"/>
</dbReference>
<feature type="transmembrane region" description="Helical" evidence="2">
    <location>
        <begin position="9"/>
        <end position="27"/>
    </location>
</feature>
<comment type="caution">
    <text evidence="5">The sequence shown here is derived from an EMBL/GenBank/DDBJ whole genome shotgun (WGS) entry which is preliminary data.</text>
</comment>
<accession>A0A926I9F8</accession>
<feature type="domain" description="Ig-like" evidence="3">
    <location>
        <begin position="236"/>
        <end position="324"/>
    </location>
</feature>
<dbReference type="AlphaFoldDB" id="A0A926I9F8"/>
<dbReference type="InterPro" id="IPR001119">
    <property type="entry name" value="SLH_dom"/>
</dbReference>
<dbReference type="InterPro" id="IPR051465">
    <property type="entry name" value="Cell_Envelope_Struct_Comp"/>
</dbReference>
<feature type="domain" description="SLH" evidence="4">
    <location>
        <begin position="567"/>
        <end position="630"/>
    </location>
</feature>
<dbReference type="PANTHER" id="PTHR43308">
    <property type="entry name" value="OUTER MEMBRANE PROTEIN ALPHA-RELATED"/>
    <property type="match status" value="1"/>
</dbReference>